<dbReference type="Proteomes" id="UP001628668">
    <property type="component" value="Unassembled WGS sequence"/>
</dbReference>
<name>A0ABW8VVC9_9BACI</name>
<feature type="transmembrane region" description="Helical" evidence="1">
    <location>
        <begin position="30"/>
        <end position="52"/>
    </location>
</feature>
<organism evidence="2 3">
    <name type="scientific">Rossellomorea oryzaecorticis</name>
    <dbReference type="NCBI Taxonomy" id="1396505"/>
    <lineage>
        <taxon>Bacteria</taxon>
        <taxon>Bacillati</taxon>
        <taxon>Bacillota</taxon>
        <taxon>Bacilli</taxon>
        <taxon>Bacillales</taxon>
        <taxon>Bacillaceae</taxon>
        <taxon>Rossellomorea</taxon>
    </lineage>
</organism>
<protein>
    <submittedName>
        <fullName evidence="2">Uncharacterized protein</fullName>
    </submittedName>
</protein>
<accession>A0ABW8VVC9</accession>
<reference evidence="2 3" key="1">
    <citation type="submission" date="2024-12" db="EMBL/GenBank/DDBJ databases">
        <authorList>
            <person name="Li X."/>
            <person name="Zhang D."/>
        </authorList>
    </citation>
    <scope>NUCLEOTIDE SEQUENCE [LARGE SCALE GENOMIC DNA]</scope>
    <source>
        <strain evidence="2 3">JCM19602</strain>
    </source>
</reference>
<comment type="caution">
    <text evidence="2">The sequence shown here is derived from an EMBL/GenBank/DDBJ whole genome shotgun (WGS) entry which is preliminary data.</text>
</comment>
<dbReference type="EMBL" id="JBJOSA010000038">
    <property type="protein sequence ID" value="MFL8939331.1"/>
    <property type="molecule type" value="Genomic_DNA"/>
</dbReference>
<dbReference type="RefSeq" id="WP_411160612.1">
    <property type="nucleotide sequence ID" value="NZ_JBJOSA010000038.1"/>
</dbReference>
<feature type="non-terminal residue" evidence="2">
    <location>
        <position position="1"/>
    </location>
</feature>
<proteinExistence type="predicted"/>
<keyword evidence="1" id="KW-0472">Membrane</keyword>
<sequence>TEVKLFSADGSWGISPCESRTSPGKCEKTAQVLGCFFVVLLVFICFLVKMGVEEVRLELKTL</sequence>
<evidence type="ECO:0000313" key="2">
    <source>
        <dbReference type="EMBL" id="MFL8939331.1"/>
    </source>
</evidence>
<evidence type="ECO:0000256" key="1">
    <source>
        <dbReference type="SAM" id="Phobius"/>
    </source>
</evidence>
<keyword evidence="1" id="KW-0812">Transmembrane</keyword>
<gene>
    <name evidence="2" type="ORF">ACKA06_21455</name>
</gene>
<evidence type="ECO:0000313" key="3">
    <source>
        <dbReference type="Proteomes" id="UP001628668"/>
    </source>
</evidence>
<keyword evidence="3" id="KW-1185">Reference proteome</keyword>
<keyword evidence="1" id="KW-1133">Transmembrane helix</keyword>